<organism evidence="2">
    <name type="scientific">Geocoris pallidipennis</name>
    <name type="common">Big-eyed bug</name>
    <dbReference type="NCBI Taxonomy" id="300797"/>
    <lineage>
        <taxon>Eukaryota</taxon>
        <taxon>Metazoa</taxon>
        <taxon>Ecdysozoa</taxon>
        <taxon>Arthropoda</taxon>
        <taxon>Hexapoda</taxon>
        <taxon>Insecta</taxon>
        <taxon>Pterygota</taxon>
        <taxon>Neoptera</taxon>
        <taxon>Paraneoptera</taxon>
        <taxon>Hemiptera</taxon>
        <taxon>Heteroptera</taxon>
        <taxon>Panheteroptera</taxon>
        <taxon>Pentatomomorpha</taxon>
        <taxon>Lygaeoidea</taxon>
        <taxon>Geocoridae</taxon>
        <taxon>Geocoris</taxon>
    </lineage>
</organism>
<keyword evidence="1" id="KW-0812">Transmembrane</keyword>
<dbReference type="EMBL" id="EU427336">
    <property type="protein sequence ID" value="ABZ02011.1"/>
    <property type="molecule type" value="Genomic_DNA"/>
</dbReference>
<name>B7SMB7_GEOPA</name>
<dbReference type="CTD" id="4509"/>
<geneLocation type="mitochondrion" evidence="2"/>
<dbReference type="GeneID" id="7670214"/>
<dbReference type="AlphaFoldDB" id="B7SMB7"/>
<protein>
    <submittedName>
        <fullName evidence="2">ATP synthase F0 subunit 8</fullName>
    </submittedName>
</protein>
<keyword evidence="1" id="KW-1133">Transmembrane helix</keyword>
<evidence type="ECO:0000256" key="1">
    <source>
        <dbReference type="SAM" id="Phobius"/>
    </source>
</evidence>
<keyword evidence="1" id="KW-0472">Membrane</keyword>
<gene>
    <name evidence="2" type="primary">ATP8</name>
</gene>
<dbReference type="RefSeq" id="YP_002727913.1">
    <property type="nucleotide sequence ID" value="NC_012424.1"/>
</dbReference>
<proteinExistence type="predicted"/>
<sequence>MPQMSPMWWELLFISFLMIYMLMNSIMYWNKEEIMKSEKSNKLISYLKWKW</sequence>
<keyword evidence="2" id="KW-0496">Mitochondrion</keyword>
<feature type="transmembrane region" description="Helical" evidence="1">
    <location>
        <begin position="6"/>
        <end position="29"/>
    </location>
</feature>
<reference evidence="2" key="1">
    <citation type="journal article" date="2008" name="BMC Genomics">
        <title>Comparative and phylogenomic studies on the mitochondrial genomes of Pentatomomorpha (Insecta: Hemiptera: Heteroptera).</title>
        <authorList>
            <person name="Hua J."/>
            <person name="Li M."/>
            <person name="Dong P."/>
            <person name="Cui Y."/>
            <person name="Xie Q."/>
            <person name="Bu W."/>
        </authorList>
    </citation>
    <scope>NUCLEOTIDE SEQUENCE</scope>
</reference>
<accession>B7SMB7</accession>
<evidence type="ECO:0000313" key="2">
    <source>
        <dbReference type="EMBL" id="ABZ02011.1"/>
    </source>
</evidence>